<comment type="catalytic activity">
    <reaction evidence="5">
        <text>dTDP-beta-L-rhamnose + NADP(+) = dTDP-4-dehydro-beta-L-rhamnose + NADPH + H(+)</text>
        <dbReference type="Rhea" id="RHEA:21796"/>
        <dbReference type="ChEBI" id="CHEBI:15378"/>
        <dbReference type="ChEBI" id="CHEBI:57510"/>
        <dbReference type="ChEBI" id="CHEBI:57783"/>
        <dbReference type="ChEBI" id="CHEBI:58349"/>
        <dbReference type="ChEBI" id="CHEBI:62830"/>
        <dbReference type="EC" id="1.1.1.133"/>
    </reaction>
</comment>
<dbReference type="InterPro" id="IPR036291">
    <property type="entry name" value="NAD(P)-bd_dom_sf"/>
</dbReference>
<comment type="caution">
    <text evidence="8">The sequence shown here is derived from an EMBL/GenBank/DDBJ whole genome shotgun (WGS) entry which is preliminary data.</text>
</comment>
<dbReference type="NCBIfam" id="TIGR01214">
    <property type="entry name" value="rmlD"/>
    <property type="match status" value="1"/>
</dbReference>
<comment type="similarity">
    <text evidence="2 6">Belongs to the dTDP-4-dehydrorhamnose reductase family.</text>
</comment>
<evidence type="ECO:0000259" key="7">
    <source>
        <dbReference type="Pfam" id="PF04321"/>
    </source>
</evidence>
<proteinExistence type="inferred from homology"/>
<name>A0ABQ0E3N2_9PORP</name>
<reference evidence="8 9" key="1">
    <citation type="journal article" date="2025" name="Int. J. Syst. Evol. Microbiol.">
        <title>Desulfovibrio falkowii sp. nov., Porphyromonas miyakawae sp. nov., Mediterraneibacter flintii sp. nov. and Owariibacterium komagatae gen. nov., sp. nov., isolated from human faeces.</title>
        <authorList>
            <person name="Hamaguchi T."/>
            <person name="Ohara M."/>
            <person name="Hisatomi A."/>
            <person name="Sekiguchi K."/>
            <person name="Takeda J.I."/>
            <person name="Ueyama J."/>
            <person name="Ito M."/>
            <person name="Nishiwaki H."/>
            <person name="Ogi T."/>
            <person name="Hirayama M."/>
            <person name="Ohkuma M."/>
            <person name="Sakamoto M."/>
            <person name="Ohno K."/>
        </authorList>
    </citation>
    <scope>NUCLEOTIDE SEQUENCE [LARGE SCALE GENOMIC DNA]</scope>
    <source>
        <strain evidence="8 9">13CB11C</strain>
    </source>
</reference>
<comment type="function">
    <text evidence="6">Catalyzes the reduction of dTDP-6-deoxy-L-lyxo-4-hexulose to yield dTDP-L-rhamnose.</text>
</comment>
<evidence type="ECO:0000313" key="9">
    <source>
        <dbReference type="Proteomes" id="UP001628220"/>
    </source>
</evidence>
<dbReference type="PANTHER" id="PTHR10491">
    <property type="entry name" value="DTDP-4-DEHYDRORHAMNOSE REDUCTASE"/>
    <property type="match status" value="1"/>
</dbReference>
<dbReference type="EMBL" id="BAAFSF010000004">
    <property type="protein sequence ID" value="GAB1252291.1"/>
    <property type="molecule type" value="Genomic_DNA"/>
</dbReference>
<evidence type="ECO:0000256" key="1">
    <source>
        <dbReference type="ARBA" id="ARBA00004781"/>
    </source>
</evidence>
<dbReference type="InterPro" id="IPR005913">
    <property type="entry name" value="dTDP_dehydrorham_reduct"/>
</dbReference>
<dbReference type="CDD" id="cd05254">
    <property type="entry name" value="dTDP_HR_like_SDR_e"/>
    <property type="match status" value="1"/>
</dbReference>
<dbReference type="Gene3D" id="3.40.50.720">
    <property type="entry name" value="NAD(P)-binding Rossmann-like Domain"/>
    <property type="match status" value="1"/>
</dbReference>
<sequence length="287" mass="32330">MNKRILVTGSGGQLGMAFQRLLGESEEILYADHSSLDITDAKAIESIVSQHHPEIILNCAAYTDVERAEEEQDKAFQVNCEAVRRLAQAAYESRALLVHISTDYLFDGTQTEPITETTTPHPLNVYGTSKLAGEKAILDSGCRYYIFRTSWLYAPWGDNFVRFMLRLATERDTLYVVDDQIGTPTYAPKLAEAILRVIRSNSVPEQQIFNYSSEGECSRYDMIASAVRAAGLEHCKVLPCASSLFPTKAVRPAYSVLHKGKIRHALHCYIDDWEDTLFEFIQYDLSL</sequence>
<dbReference type="Proteomes" id="UP001628220">
    <property type="component" value="Unassembled WGS sequence"/>
</dbReference>
<accession>A0ABQ0E3N2</accession>
<evidence type="ECO:0000256" key="6">
    <source>
        <dbReference type="RuleBase" id="RU364082"/>
    </source>
</evidence>
<dbReference type="SUPFAM" id="SSF51735">
    <property type="entry name" value="NAD(P)-binding Rossmann-fold domains"/>
    <property type="match status" value="1"/>
</dbReference>
<comment type="pathway">
    <text evidence="1 6">Carbohydrate biosynthesis; dTDP-L-rhamnose biosynthesis.</text>
</comment>
<evidence type="ECO:0000256" key="4">
    <source>
        <dbReference type="ARBA" id="ARBA00017099"/>
    </source>
</evidence>
<evidence type="ECO:0000313" key="8">
    <source>
        <dbReference type="EMBL" id="GAB1252291.1"/>
    </source>
</evidence>
<dbReference type="PANTHER" id="PTHR10491:SF4">
    <property type="entry name" value="METHIONINE ADENOSYLTRANSFERASE 2 SUBUNIT BETA"/>
    <property type="match status" value="1"/>
</dbReference>
<feature type="domain" description="RmlD-like substrate binding" evidence="7">
    <location>
        <begin position="4"/>
        <end position="282"/>
    </location>
</feature>
<evidence type="ECO:0000256" key="3">
    <source>
        <dbReference type="ARBA" id="ARBA00012929"/>
    </source>
</evidence>
<evidence type="ECO:0000256" key="5">
    <source>
        <dbReference type="ARBA" id="ARBA00048200"/>
    </source>
</evidence>
<dbReference type="RefSeq" id="WP_411916049.1">
    <property type="nucleotide sequence ID" value="NZ_BAAFSF010000004.1"/>
</dbReference>
<dbReference type="InterPro" id="IPR029903">
    <property type="entry name" value="RmlD-like-bd"/>
</dbReference>
<organism evidence="8 9">
    <name type="scientific">Porphyromonas miyakawae</name>
    <dbReference type="NCBI Taxonomy" id="3137470"/>
    <lineage>
        <taxon>Bacteria</taxon>
        <taxon>Pseudomonadati</taxon>
        <taxon>Bacteroidota</taxon>
        <taxon>Bacteroidia</taxon>
        <taxon>Bacteroidales</taxon>
        <taxon>Porphyromonadaceae</taxon>
        <taxon>Porphyromonas</taxon>
    </lineage>
</organism>
<evidence type="ECO:0000256" key="2">
    <source>
        <dbReference type="ARBA" id="ARBA00010944"/>
    </source>
</evidence>
<keyword evidence="9" id="KW-1185">Reference proteome</keyword>
<keyword evidence="6" id="KW-0521">NADP</keyword>
<protein>
    <recommendedName>
        <fullName evidence="4 6">dTDP-4-dehydrorhamnose reductase</fullName>
        <ecNumber evidence="3 6">1.1.1.133</ecNumber>
    </recommendedName>
</protein>
<dbReference type="Gene3D" id="3.90.25.10">
    <property type="entry name" value="UDP-galactose 4-epimerase, domain 1"/>
    <property type="match status" value="1"/>
</dbReference>
<keyword evidence="6" id="KW-0560">Oxidoreductase</keyword>
<dbReference type="EC" id="1.1.1.133" evidence="3 6"/>
<dbReference type="Pfam" id="PF04321">
    <property type="entry name" value="RmlD_sub_bind"/>
    <property type="match status" value="1"/>
</dbReference>
<gene>
    <name evidence="8" type="primary">rfbD</name>
    <name evidence="8" type="ORF">Tsumi_13970</name>
</gene>